<protein>
    <recommendedName>
        <fullName evidence="4">Reverse transcriptase zinc-binding domain-containing protein</fullName>
    </recommendedName>
</protein>
<evidence type="ECO:0008006" key="4">
    <source>
        <dbReference type="Google" id="ProtNLM"/>
    </source>
</evidence>
<dbReference type="InterPro" id="IPR012337">
    <property type="entry name" value="RNaseH-like_sf"/>
</dbReference>
<dbReference type="GO" id="GO:0004523">
    <property type="term" value="F:RNA-DNA hybrid ribonuclease activity"/>
    <property type="evidence" value="ECO:0007669"/>
    <property type="project" value="InterPro"/>
</dbReference>
<dbReference type="InterPro" id="IPR002156">
    <property type="entry name" value="RNaseH_domain"/>
</dbReference>
<gene>
    <name evidence="3" type="ORF">FSB_LOCUS50292</name>
</gene>
<proteinExistence type="predicted"/>
<dbReference type="Pfam" id="PF13966">
    <property type="entry name" value="zf-RVT"/>
    <property type="match status" value="1"/>
</dbReference>
<dbReference type="PANTHER" id="PTHR33116:SF78">
    <property type="entry name" value="OS12G0587133 PROTEIN"/>
    <property type="match status" value="1"/>
</dbReference>
<organism evidence="3">
    <name type="scientific">Fagus sylvatica</name>
    <name type="common">Beechnut</name>
    <dbReference type="NCBI Taxonomy" id="28930"/>
    <lineage>
        <taxon>Eukaryota</taxon>
        <taxon>Viridiplantae</taxon>
        <taxon>Streptophyta</taxon>
        <taxon>Embryophyta</taxon>
        <taxon>Tracheophyta</taxon>
        <taxon>Spermatophyta</taxon>
        <taxon>Magnoliopsida</taxon>
        <taxon>eudicotyledons</taxon>
        <taxon>Gunneridae</taxon>
        <taxon>Pentapetalae</taxon>
        <taxon>rosids</taxon>
        <taxon>fabids</taxon>
        <taxon>Fagales</taxon>
        <taxon>Fagaceae</taxon>
        <taxon>Fagus</taxon>
    </lineage>
</organism>
<dbReference type="CDD" id="cd06222">
    <property type="entry name" value="RNase_H_like"/>
    <property type="match status" value="1"/>
</dbReference>
<dbReference type="AlphaFoldDB" id="A0A2N9IEB7"/>
<evidence type="ECO:0000259" key="1">
    <source>
        <dbReference type="Pfam" id="PF13456"/>
    </source>
</evidence>
<reference evidence="3" key="1">
    <citation type="submission" date="2018-02" db="EMBL/GenBank/DDBJ databases">
        <authorList>
            <person name="Cohen D.B."/>
            <person name="Kent A.D."/>
        </authorList>
    </citation>
    <scope>NUCLEOTIDE SEQUENCE</scope>
</reference>
<dbReference type="GO" id="GO:0003676">
    <property type="term" value="F:nucleic acid binding"/>
    <property type="evidence" value="ECO:0007669"/>
    <property type="project" value="InterPro"/>
</dbReference>
<dbReference type="InterPro" id="IPR044730">
    <property type="entry name" value="RNase_H-like_dom_plant"/>
</dbReference>
<dbReference type="Gene3D" id="3.30.420.10">
    <property type="entry name" value="Ribonuclease H-like superfamily/Ribonuclease H"/>
    <property type="match status" value="1"/>
</dbReference>
<dbReference type="Pfam" id="PF13456">
    <property type="entry name" value="RVT_3"/>
    <property type="match status" value="1"/>
</dbReference>
<dbReference type="EMBL" id="OIVN01005434">
    <property type="protein sequence ID" value="SPD22410.1"/>
    <property type="molecule type" value="Genomic_DNA"/>
</dbReference>
<dbReference type="SUPFAM" id="SSF53098">
    <property type="entry name" value="Ribonuclease H-like"/>
    <property type="match status" value="1"/>
</dbReference>
<sequence length="549" mass="61450">MVSSNRKRRLKSELDMKKISDQATYLGAPLFATSNRTKDFKYLQDKLESRLKGWRSKNLSWAGRSTMIKSVAQALPMYTFSTFDVPKGVCDKLDSTTRRSSKSLNEAFIAKLTWMVASNRASPCMDAIKSKYKVDKDWMHAEPRKYASTTWKAIERMKELVRKGACYLVGDGESIDVWKNPWVPWIPSFIPVPKQSINAPAPLKVASLFENNSRSWNLTRLLELFDVNTAVAIQKIVVPAIPTVDKLIWVPDSKGNFSVKAALKSSQPHLNADPEANWKALWKLKLHDRFKILVWRIASGVLPTKLNFAQKVGFGDTHCPFCLDEEESLEHLFFKCHISRAIWFGSMWALRSDLISLSTCKDFIKFVCEPPISTPASMGVNILNTSTSIQFALTLDCIWNLRNKVSYSDHKINILSTVKALDIRILEHLRALESVDASLDHNLTCWTTPLDDVIKLNVDAAIVSNRAAIAVVARNSKGIILNAWVKELMNLDSLVAEASAILWAMELATVEGFGKVTIESDAKVCIDELSSSEASMGQKGCEPSSPCLS</sequence>
<dbReference type="PANTHER" id="PTHR33116">
    <property type="entry name" value="REVERSE TRANSCRIPTASE ZINC-BINDING DOMAIN-CONTAINING PROTEIN-RELATED-RELATED"/>
    <property type="match status" value="1"/>
</dbReference>
<dbReference type="InterPro" id="IPR026960">
    <property type="entry name" value="RVT-Znf"/>
</dbReference>
<name>A0A2N9IEB7_FAGSY</name>
<accession>A0A2N9IEB7</accession>
<dbReference type="InterPro" id="IPR036397">
    <property type="entry name" value="RNaseH_sf"/>
</dbReference>
<evidence type="ECO:0000313" key="3">
    <source>
        <dbReference type="EMBL" id="SPD22410.1"/>
    </source>
</evidence>
<feature type="domain" description="Reverse transcriptase zinc-binding" evidence="2">
    <location>
        <begin position="257"/>
        <end position="343"/>
    </location>
</feature>
<evidence type="ECO:0000259" key="2">
    <source>
        <dbReference type="Pfam" id="PF13966"/>
    </source>
</evidence>
<feature type="domain" description="RNase H type-1" evidence="1">
    <location>
        <begin position="457"/>
        <end position="534"/>
    </location>
</feature>